<evidence type="ECO:0000313" key="2">
    <source>
        <dbReference type="EMBL" id="MEF7617547.1"/>
    </source>
</evidence>
<evidence type="ECO:0000256" key="1">
    <source>
        <dbReference type="SAM" id="MobiDB-lite"/>
    </source>
</evidence>
<organism evidence="2 3">
    <name type="scientific">Aquincola agrisoli</name>
    <dbReference type="NCBI Taxonomy" id="3119538"/>
    <lineage>
        <taxon>Bacteria</taxon>
        <taxon>Pseudomonadati</taxon>
        <taxon>Pseudomonadota</taxon>
        <taxon>Betaproteobacteria</taxon>
        <taxon>Burkholderiales</taxon>
        <taxon>Sphaerotilaceae</taxon>
        <taxon>Aquincola</taxon>
    </lineage>
</organism>
<dbReference type="Proteomes" id="UP001336250">
    <property type="component" value="Unassembled WGS sequence"/>
</dbReference>
<protein>
    <submittedName>
        <fullName evidence="2">Uncharacterized protein</fullName>
    </submittedName>
</protein>
<gene>
    <name evidence="2" type="ORF">V4F39_26795</name>
</gene>
<accession>A0AAW9QPD3</accession>
<keyword evidence="3" id="KW-1185">Reference proteome</keyword>
<feature type="region of interest" description="Disordered" evidence="1">
    <location>
        <begin position="23"/>
        <end position="58"/>
    </location>
</feature>
<evidence type="ECO:0000313" key="3">
    <source>
        <dbReference type="Proteomes" id="UP001336250"/>
    </source>
</evidence>
<dbReference type="EMBL" id="JAZIBG010000058">
    <property type="protein sequence ID" value="MEF7617547.1"/>
    <property type="molecule type" value="Genomic_DNA"/>
</dbReference>
<dbReference type="RefSeq" id="WP_332293310.1">
    <property type="nucleotide sequence ID" value="NZ_JAZIBG010000058.1"/>
</dbReference>
<dbReference type="AlphaFoldDB" id="A0AAW9QPD3"/>
<reference evidence="2 3" key="1">
    <citation type="submission" date="2024-02" db="EMBL/GenBank/DDBJ databases">
        <title>Genome sequence of Aquincola sp. MAHUQ-54.</title>
        <authorList>
            <person name="Huq M.A."/>
        </authorList>
    </citation>
    <scope>NUCLEOTIDE SEQUENCE [LARGE SCALE GENOMIC DNA]</scope>
    <source>
        <strain evidence="2 3">MAHUQ-54</strain>
    </source>
</reference>
<sequence length="58" mass="6322">MPTVRPGGSSDCTHGTCSRLEVTTGTGQRAHRIGRAHAAHHTVLHRERPGRRMPGITR</sequence>
<feature type="compositionally biased region" description="Basic residues" evidence="1">
    <location>
        <begin position="29"/>
        <end position="51"/>
    </location>
</feature>
<comment type="caution">
    <text evidence="2">The sequence shown here is derived from an EMBL/GenBank/DDBJ whole genome shotgun (WGS) entry which is preliminary data.</text>
</comment>
<name>A0AAW9QPD3_9BURK</name>
<proteinExistence type="predicted"/>